<proteinExistence type="predicted"/>
<dbReference type="InterPro" id="IPR003660">
    <property type="entry name" value="HAMP_dom"/>
</dbReference>
<keyword evidence="9" id="KW-0547">Nucleotide-binding</keyword>
<feature type="domain" description="Histidine kinase" evidence="17">
    <location>
        <begin position="250"/>
        <end position="462"/>
    </location>
</feature>
<dbReference type="EC" id="2.7.13.3" evidence="3"/>
<reference evidence="19 20" key="2">
    <citation type="journal article" date="2002" name="Nucleic Acids Res.">
        <title>Genome sequence of Oceanobacillus iheyensis isolated from the Iheya Ridge and its unexpected adaptive capabilities to extreme environments.</title>
        <authorList>
            <person name="Takami H."/>
            <person name="Takaki Y."/>
            <person name="Uchiyama I."/>
        </authorList>
    </citation>
    <scope>NUCLEOTIDE SEQUENCE [LARGE SCALE GENOMIC DNA]</scope>
    <source>
        <strain evidence="20">DSM 14371 / CIP 107618 / JCM 11309 / KCTC 3954 / HTE831</strain>
    </source>
</reference>
<dbReference type="CDD" id="cd00075">
    <property type="entry name" value="HATPase"/>
    <property type="match status" value="1"/>
</dbReference>
<dbReference type="Pfam" id="PF18719">
    <property type="entry name" value="ArlS_N"/>
    <property type="match status" value="1"/>
</dbReference>
<dbReference type="PROSITE" id="PS50109">
    <property type="entry name" value="HIS_KIN"/>
    <property type="match status" value="1"/>
</dbReference>
<dbReference type="PANTHER" id="PTHR45528:SF1">
    <property type="entry name" value="SENSOR HISTIDINE KINASE CPXA"/>
    <property type="match status" value="1"/>
</dbReference>
<evidence type="ECO:0000256" key="10">
    <source>
        <dbReference type="ARBA" id="ARBA00022777"/>
    </source>
</evidence>
<evidence type="ECO:0000256" key="15">
    <source>
        <dbReference type="SAM" id="Coils"/>
    </source>
</evidence>
<dbReference type="SMART" id="SM00304">
    <property type="entry name" value="HAMP"/>
    <property type="match status" value="1"/>
</dbReference>
<feature type="transmembrane region" description="Helical" evidence="16">
    <location>
        <begin position="166"/>
        <end position="191"/>
    </location>
</feature>
<keyword evidence="20" id="KW-1185">Reference proteome</keyword>
<dbReference type="Pfam" id="PF02518">
    <property type="entry name" value="HATPase_c"/>
    <property type="match status" value="1"/>
</dbReference>
<evidence type="ECO:0000256" key="11">
    <source>
        <dbReference type="ARBA" id="ARBA00022840"/>
    </source>
</evidence>
<dbReference type="InterPro" id="IPR036890">
    <property type="entry name" value="HATPase_C_sf"/>
</dbReference>
<dbReference type="Gene3D" id="3.30.565.10">
    <property type="entry name" value="Histidine kinase-like ATPase, C-terminal domain"/>
    <property type="match status" value="1"/>
</dbReference>
<dbReference type="PANTHER" id="PTHR45528">
    <property type="entry name" value="SENSOR HISTIDINE KINASE CPXA"/>
    <property type="match status" value="1"/>
</dbReference>
<dbReference type="GO" id="GO:0000155">
    <property type="term" value="F:phosphorelay sensor kinase activity"/>
    <property type="evidence" value="ECO:0007669"/>
    <property type="project" value="InterPro"/>
</dbReference>
<evidence type="ECO:0000256" key="7">
    <source>
        <dbReference type="ARBA" id="ARBA00022679"/>
    </source>
</evidence>
<keyword evidence="5" id="KW-1003">Cell membrane</keyword>
<dbReference type="Pfam" id="PF00512">
    <property type="entry name" value="HisKA"/>
    <property type="match status" value="1"/>
</dbReference>
<keyword evidence="8 16" id="KW-0812">Transmembrane</keyword>
<evidence type="ECO:0000256" key="9">
    <source>
        <dbReference type="ARBA" id="ARBA00022741"/>
    </source>
</evidence>
<keyword evidence="14 16" id="KW-0472">Membrane</keyword>
<dbReference type="CDD" id="cd06225">
    <property type="entry name" value="HAMP"/>
    <property type="match status" value="1"/>
</dbReference>
<dbReference type="SMART" id="SM00388">
    <property type="entry name" value="HisKA"/>
    <property type="match status" value="1"/>
</dbReference>
<dbReference type="CDD" id="cd00082">
    <property type="entry name" value="HisKA"/>
    <property type="match status" value="1"/>
</dbReference>
<feature type="coiled-coil region" evidence="15">
    <location>
        <begin position="280"/>
        <end position="311"/>
    </location>
</feature>
<name>Q8ESN1_OCEIH</name>
<evidence type="ECO:0000256" key="6">
    <source>
        <dbReference type="ARBA" id="ARBA00022553"/>
    </source>
</evidence>
<feature type="transmembrane region" description="Helical" evidence="16">
    <location>
        <begin position="20"/>
        <end position="42"/>
    </location>
</feature>
<evidence type="ECO:0000259" key="18">
    <source>
        <dbReference type="PROSITE" id="PS50885"/>
    </source>
</evidence>
<dbReference type="Gene3D" id="6.10.340.10">
    <property type="match status" value="1"/>
</dbReference>
<dbReference type="PROSITE" id="PS50885">
    <property type="entry name" value="HAMP"/>
    <property type="match status" value="1"/>
</dbReference>
<dbReference type="SUPFAM" id="SSF55874">
    <property type="entry name" value="ATPase domain of HSP90 chaperone/DNA topoisomerase II/histidine kinase"/>
    <property type="match status" value="1"/>
</dbReference>
<evidence type="ECO:0000259" key="17">
    <source>
        <dbReference type="PROSITE" id="PS50109"/>
    </source>
</evidence>
<evidence type="ECO:0000256" key="2">
    <source>
        <dbReference type="ARBA" id="ARBA00004651"/>
    </source>
</evidence>
<dbReference type="InterPro" id="IPR050398">
    <property type="entry name" value="HssS/ArlS-like"/>
</dbReference>
<gene>
    <name evidence="19" type="ordered locus">OB0595</name>
</gene>
<evidence type="ECO:0000256" key="5">
    <source>
        <dbReference type="ARBA" id="ARBA00022475"/>
    </source>
</evidence>
<evidence type="ECO:0000256" key="12">
    <source>
        <dbReference type="ARBA" id="ARBA00022989"/>
    </source>
</evidence>
<keyword evidence="6" id="KW-0597">Phosphoprotein</keyword>
<keyword evidence="13" id="KW-0902">Two-component regulatory system</keyword>
<dbReference type="Gene3D" id="1.10.287.130">
    <property type="match status" value="1"/>
</dbReference>
<comment type="subcellular location">
    <subcellularLocation>
        <location evidence="2">Cell membrane</location>
        <topology evidence="2">Multi-pass membrane protein</topology>
    </subcellularLocation>
</comment>
<dbReference type="AlphaFoldDB" id="Q8ESN1"/>
<dbReference type="InterPro" id="IPR041610">
    <property type="entry name" value="ArlS_N"/>
</dbReference>
<evidence type="ECO:0000256" key="13">
    <source>
        <dbReference type="ARBA" id="ARBA00023012"/>
    </source>
</evidence>
<dbReference type="RefSeq" id="WP_011064999.1">
    <property type="nucleotide sequence ID" value="NC_004193.1"/>
</dbReference>
<dbReference type="Proteomes" id="UP000000822">
    <property type="component" value="Chromosome"/>
</dbReference>
<keyword evidence="10 19" id="KW-0418">Kinase</keyword>
<dbReference type="STRING" id="221109.gene:10732799"/>
<keyword evidence="12 16" id="KW-1133">Transmembrane helix</keyword>
<keyword evidence="7" id="KW-0808">Transferase</keyword>
<protein>
    <recommendedName>
        <fullName evidence="4">Signal transduction histidine-protein kinase ArlS</fullName>
        <ecNumber evidence="3">2.7.13.3</ecNumber>
    </recommendedName>
</protein>
<evidence type="ECO:0000313" key="20">
    <source>
        <dbReference type="Proteomes" id="UP000000822"/>
    </source>
</evidence>
<dbReference type="PhylomeDB" id="Q8ESN1"/>
<dbReference type="eggNOG" id="COG5002">
    <property type="taxonomic scope" value="Bacteria"/>
</dbReference>
<evidence type="ECO:0000256" key="8">
    <source>
        <dbReference type="ARBA" id="ARBA00022692"/>
    </source>
</evidence>
<evidence type="ECO:0000256" key="4">
    <source>
        <dbReference type="ARBA" id="ARBA00015735"/>
    </source>
</evidence>
<dbReference type="PRINTS" id="PR00344">
    <property type="entry name" value="BCTRLSENSOR"/>
</dbReference>
<keyword evidence="11" id="KW-0067">ATP-binding</keyword>
<evidence type="ECO:0000256" key="1">
    <source>
        <dbReference type="ARBA" id="ARBA00000085"/>
    </source>
</evidence>
<comment type="catalytic activity">
    <reaction evidence="1">
        <text>ATP + protein L-histidine = ADP + protein N-phospho-L-histidine.</text>
        <dbReference type="EC" id="2.7.13.3"/>
    </reaction>
</comment>
<dbReference type="GO" id="GO:0005524">
    <property type="term" value="F:ATP binding"/>
    <property type="evidence" value="ECO:0007669"/>
    <property type="project" value="UniProtKB-KW"/>
</dbReference>
<evidence type="ECO:0000313" key="19">
    <source>
        <dbReference type="EMBL" id="BAC12551.1"/>
    </source>
</evidence>
<dbReference type="FunFam" id="3.30.565.10:FF:000006">
    <property type="entry name" value="Sensor histidine kinase WalK"/>
    <property type="match status" value="1"/>
</dbReference>
<sequence>MIFRKLINFFSSITLRKKIIFFSTFFMLILILIVNTAIYFLFYQSASEGELDQLTTHTDTLVEKIGENSSVSLEEMKDLLTAYLPTNGMIRVIDANENKLIDQKKPEYTEVPIEYTTTERREVISSDQADVAMVSKPIIWQNGEIVTIQVSDHLIHMSETMQILRYVLFFSSAIILIPTIIASILLSRFLLNPIQKLKETMQTNISKRDWKKIDIENRSKDELYEMEVTFNEMIDSLKENYEKQEIFVSNASHELKTPIQIIKSYAQLLSRRGEGNPELLQESTEAIDSEADRMQNLVEQMLALAKNQQEQVVETVDMKELLQQVADTFQKAYAPREIILFTDEKTKYMWQGNPDQIKQVIYILLTNALKYSEKEVNIRLQQKSDEMIVSVQDFGEGLAEQDQQHIFERFYRVDRARNRETGGTGLGLAIAKVIVETYQGEITVQSKLGEGSIFHIHLPNMDQ</sequence>
<dbReference type="SMART" id="SM00387">
    <property type="entry name" value="HATPase_c"/>
    <property type="match status" value="1"/>
</dbReference>
<organism evidence="19 20">
    <name type="scientific">Oceanobacillus iheyensis (strain DSM 14371 / CIP 107618 / JCM 11309 / KCTC 3954 / HTE831)</name>
    <dbReference type="NCBI Taxonomy" id="221109"/>
    <lineage>
        <taxon>Bacteria</taxon>
        <taxon>Bacillati</taxon>
        <taxon>Bacillota</taxon>
        <taxon>Bacilli</taxon>
        <taxon>Bacillales</taxon>
        <taxon>Bacillaceae</taxon>
        <taxon>Oceanobacillus</taxon>
    </lineage>
</organism>
<dbReference type="InterPro" id="IPR004358">
    <property type="entry name" value="Sig_transdc_His_kin-like_C"/>
</dbReference>
<dbReference type="SUPFAM" id="SSF47384">
    <property type="entry name" value="Homodimeric domain of signal transducing histidine kinase"/>
    <property type="match status" value="1"/>
</dbReference>
<dbReference type="Pfam" id="PF00672">
    <property type="entry name" value="HAMP"/>
    <property type="match status" value="1"/>
</dbReference>
<dbReference type="EMBL" id="BA000028">
    <property type="protein sequence ID" value="BAC12551.1"/>
    <property type="molecule type" value="Genomic_DNA"/>
</dbReference>
<dbReference type="GO" id="GO:0005886">
    <property type="term" value="C:plasma membrane"/>
    <property type="evidence" value="ECO:0007669"/>
    <property type="project" value="UniProtKB-SubCell"/>
</dbReference>
<dbReference type="InterPro" id="IPR005467">
    <property type="entry name" value="His_kinase_dom"/>
</dbReference>
<keyword evidence="15" id="KW-0175">Coiled coil</keyword>
<dbReference type="InterPro" id="IPR036097">
    <property type="entry name" value="HisK_dim/P_sf"/>
</dbReference>
<evidence type="ECO:0000256" key="3">
    <source>
        <dbReference type="ARBA" id="ARBA00012438"/>
    </source>
</evidence>
<accession>Q8ESN1</accession>
<feature type="domain" description="HAMP" evidence="18">
    <location>
        <begin position="188"/>
        <end position="242"/>
    </location>
</feature>
<dbReference type="InterPro" id="IPR003594">
    <property type="entry name" value="HATPase_dom"/>
</dbReference>
<evidence type="ECO:0000256" key="14">
    <source>
        <dbReference type="ARBA" id="ARBA00023136"/>
    </source>
</evidence>
<evidence type="ECO:0000256" key="16">
    <source>
        <dbReference type="SAM" id="Phobius"/>
    </source>
</evidence>
<dbReference type="HOGENOM" id="CLU_000445_89_6_9"/>
<dbReference type="KEGG" id="oih:OB0595"/>
<dbReference type="InterPro" id="IPR003661">
    <property type="entry name" value="HisK_dim/P_dom"/>
</dbReference>
<dbReference type="FunFam" id="1.10.287.130:FF:000001">
    <property type="entry name" value="Two-component sensor histidine kinase"/>
    <property type="match status" value="1"/>
</dbReference>
<dbReference type="OrthoDB" id="9786919at2"/>
<reference evidence="19 20" key="1">
    <citation type="journal article" date="2001" name="FEMS Microbiol. Lett.">
        <title>Oceanobacillus iheyensis gen. nov., sp. nov., a deep-sea extremely halotolerant and alkaliphilic species isolated from a depth of 1050 m on the Iheya Ridge.</title>
        <authorList>
            <person name="Lu J."/>
            <person name="Nogi Y."/>
            <person name="Takami H."/>
        </authorList>
    </citation>
    <scope>NUCLEOTIDE SEQUENCE [LARGE SCALE GENOMIC DNA]</scope>
    <source>
        <strain evidence="20">DSM 14371 / CIP 107618 / JCM 11309 / KCTC 3954 / HTE831</strain>
    </source>
</reference>